<keyword evidence="1" id="KW-0472">Membrane</keyword>
<gene>
    <name evidence="2" type="ORF">EKG95_24075</name>
</gene>
<evidence type="ECO:0000256" key="1">
    <source>
        <dbReference type="SAM" id="Phobius"/>
    </source>
</evidence>
<sequence length="153" mass="17669">MYNLIKIYSSCLERFIDDIYLVENKKLSGKEFFMLLIYLSLFSSPLLVFVFFLLHPLPDSNELSEQTLFYVCISMIAFAFGSSAFSANIIKFSSEKITAIPSDNYKKHPFIATIVFYITGILFIFTFKECFIPLFIKITLITLKLISPLYNSD</sequence>
<feature type="transmembrane region" description="Helical" evidence="1">
    <location>
        <begin position="67"/>
        <end position="87"/>
    </location>
</feature>
<accession>A0A5X6EQC8</accession>
<keyword evidence="1" id="KW-1133">Transmembrane helix</keyword>
<protein>
    <submittedName>
        <fullName evidence="2">Uncharacterized protein</fullName>
    </submittedName>
</protein>
<comment type="caution">
    <text evidence="2">The sequence shown here is derived from an EMBL/GenBank/DDBJ whole genome shotgun (WGS) entry which is preliminary data.</text>
</comment>
<feature type="transmembrane region" description="Helical" evidence="1">
    <location>
        <begin position="108"/>
        <end position="125"/>
    </location>
</feature>
<keyword evidence="1" id="KW-0812">Transmembrane</keyword>
<reference evidence="2" key="1">
    <citation type="submission" date="2018-12" db="EMBL/GenBank/DDBJ databases">
        <authorList>
            <person name="Ashton P.M."/>
            <person name="Dallman T."/>
            <person name="Nair S."/>
            <person name="De Pinna E."/>
            <person name="Peters T."/>
            <person name="Grant K."/>
        </authorList>
    </citation>
    <scope>NUCLEOTIDE SEQUENCE</scope>
    <source>
        <strain evidence="2">650060</strain>
    </source>
</reference>
<organism evidence="2">
    <name type="scientific">Salmonella enterica subsp. enterica serovar Aqua</name>
    <dbReference type="NCBI Taxonomy" id="1302615"/>
    <lineage>
        <taxon>Bacteria</taxon>
        <taxon>Pseudomonadati</taxon>
        <taxon>Pseudomonadota</taxon>
        <taxon>Gammaproteobacteria</taxon>
        <taxon>Enterobacterales</taxon>
        <taxon>Enterobacteriaceae</taxon>
        <taxon>Salmonella</taxon>
    </lineage>
</organism>
<evidence type="ECO:0000313" key="2">
    <source>
        <dbReference type="EMBL" id="ECA3794838.1"/>
    </source>
</evidence>
<dbReference type="EMBL" id="AAHUDZ010000047">
    <property type="protein sequence ID" value="ECA3794838.1"/>
    <property type="molecule type" value="Genomic_DNA"/>
</dbReference>
<feature type="transmembrane region" description="Helical" evidence="1">
    <location>
        <begin position="32"/>
        <end position="55"/>
    </location>
</feature>
<dbReference type="AlphaFoldDB" id="A0A5X6EQC8"/>
<proteinExistence type="predicted"/>
<name>A0A5X6EQC8_SALET</name>